<keyword evidence="2" id="KW-0378">Hydrolase</keyword>
<keyword evidence="3" id="KW-1185">Reference proteome</keyword>
<accession>A0ABQ6YV59</accession>
<evidence type="ECO:0000313" key="3">
    <source>
        <dbReference type="Proteomes" id="UP000798951"/>
    </source>
</evidence>
<comment type="caution">
    <text evidence="2">The sequence shown here is derived from an EMBL/GenBank/DDBJ whole genome shotgun (WGS) entry which is preliminary data.</text>
</comment>
<dbReference type="Pfam" id="PF05685">
    <property type="entry name" value="Uma2"/>
    <property type="match status" value="1"/>
</dbReference>
<gene>
    <name evidence="2" type="ORF">FNL39_1011126</name>
</gene>
<proteinExistence type="predicted"/>
<reference evidence="2 3" key="1">
    <citation type="submission" date="2019-07" db="EMBL/GenBank/DDBJ databases">
        <title>Genomic Encyclopedia of Type Strains, Phase IV (KMG-IV): sequencing the most valuable type-strain genomes for metagenomic binning, comparative biology and taxonomic classification.</title>
        <authorList>
            <person name="Goeker M."/>
        </authorList>
    </citation>
    <scope>NUCLEOTIDE SEQUENCE [LARGE SCALE GENOMIC DNA]</scope>
    <source>
        <strain evidence="2 3">DSM 44831</strain>
    </source>
</reference>
<protein>
    <submittedName>
        <fullName evidence="2">Restriction endonuclease</fullName>
    </submittedName>
</protein>
<name>A0ABQ6YV59_9NOCA</name>
<dbReference type="EMBL" id="VMSD01000001">
    <property type="protein sequence ID" value="KAF0849682.1"/>
    <property type="molecule type" value="Genomic_DNA"/>
</dbReference>
<keyword evidence="2" id="KW-0255">Endonuclease</keyword>
<sequence length="128" mass="14551">MKDRGLTRVLLVLRPELWLFLERGLKSTRIGPVARGRMVRWRRPASSQVSLNGPIRHGQDTDRRDRCEKPRAYARTGIPIYLLVDREKGSVVVRSNPVDGEYERILIQPFGAQVPIPDPVASLSIPSR</sequence>
<dbReference type="InterPro" id="IPR008538">
    <property type="entry name" value="Uma2"/>
</dbReference>
<dbReference type="GO" id="GO:0004519">
    <property type="term" value="F:endonuclease activity"/>
    <property type="evidence" value="ECO:0007669"/>
    <property type="project" value="UniProtKB-KW"/>
</dbReference>
<organism evidence="2 3">
    <name type="scientific">Nocardia caishijiensis</name>
    <dbReference type="NCBI Taxonomy" id="184756"/>
    <lineage>
        <taxon>Bacteria</taxon>
        <taxon>Bacillati</taxon>
        <taxon>Actinomycetota</taxon>
        <taxon>Actinomycetes</taxon>
        <taxon>Mycobacteriales</taxon>
        <taxon>Nocardiaceae</taxon>
        <taxon>Nocardia</taxon>
    </lineage>
</organism>
<feature type="domain" description="Putative restriction endonuclease" evidence="1">
    <location>
        <begin position="61"/>
        <end position="125"/>
    </location>
</feature>
<dbReference type="InterPro" id="IPR012296">
    <property type="entry name" value="Nuclease_put_TT1808"/>
</dbReference>
<keyword evidence="2" id="KW-0540">Nuclease</keyword>
<dbReference type="Proteomes" id="UP000798951">
    <property type="component" value="Unassembled WGS sequence"/>
</dbReference>
<evidence type="ECO:0000313" key="2">
    <source>
        <dbReference type="EMBL" id="KAF0849682.1"/>
    </source>
</evidence>
<evidence type="ECO:0000259" key="1">
    <source>
        <dbReference type="Pfam" id="PF05685"/>
    </source>
</evidence>
<dbReference type="Gene3D" id="3.90.1570.10">
    <property type="entry name" value="tt1808, chain A"/>
    <property type="match status" value="1"/>
</dbReference>